<dbReference type="InterPro" id="IPR038719">
    <property type="entry name" value="Phycobilisome_asu/bsu_sf"/>
</dbReference>
<protein>
    <submittedName>
        <fullName evidence="4">Uncharacterized protein</fullName>
    </submittedName>
</protein>
<evidence type="ECO:0000256" key="3">
    <source>
        <dbReference type="ARBA" id="ARBA00023307"/>
    </source>
</evidence>
<evidence type="ECO:0000256" key="2">
    <source>
        <dbReference type="ARBA" id="ARBA00022991"/>
    </source>
</evidence>
<dbReference type="RefSeq" id="WP_071619382.1">
    <property type="nucleotide sequence ID" value="NZ_MINN01000106.1"/>
</dbReference>
<dbReference type="Proteomes" id="UP000182062">
    <property type="component" value="Unassembled WGS sequence"/>
</dbReference>
<comment type="similarity">
    <text evidence="1">Belongs to the phycobiliprotein family.</text>
</comment>
<proteinExistence type="inferred from homology"/>
<organism evidence="4 5">
    <name type="scientific">Rossellomorea aquimaris</name>
    <dbReference type="NCBI Taxonomy" id="189382"/>
    <lineage>
        <taxon>Bacteria</taxon>
        <taxon>Bacillati</taxon>
        <taxon>Bacillota</taxon>
        <taxon>Bacilli</taxon>
        <taxon>Bacillales</taxon>
        <taxon>Bacillaceae</taxon>
        <taxon>Rossellomorea</taxon>
    </lineage>
</organism>
<comment type="caution">
    <text evidence="4">The sequence shown here is derived from an EMBL/GenBank/DDBJ whole genome shotgun (WGS) entry which is preliminary data.</text>
</comment>
<dbReference type="InterPro" id="IPR009050">
    <property type="entry name" value="Globin-like_sf"/>
</dbReference>
<accession>A0A1J6WQN9</accession>
<gene>
    <name evidence="4" type="ORF">BHE18_10995</name>
</gene>
<evidence type="ECO:0000313" key="5">
    <source>
        <dbReference type="Proteomes" id="UP000182062"/>
    </source>
</evidence>
<dbReference type="OrthoDB" id="2376384at2"/>
<evidence type="ECO:0000256" key="1">
    <source>
        <dbReference type="ARBA" id="ARBA00008182"/>
    </source>
</evidence>
<reference evidence="4 5" key="1">
    <citation type="submission" date="2016-09" db="EMBL/GenBank/DDBJ databases">
        <title>Bacillus aquimaris SAMM genome sequence reveals colonization and biosurfactant production capacities.</title>
        <authorList>
            <person name="Waghmode S.R."/>
            <person name="Suryavanshi M.V."/>
        </authorList>
    </citation>
    <scope>NUCLEOTIDE SEQUENCE [LARGE SCALE GENOMIC DNA]</scope>
    <source>
        <strain evidence="4 5">SAMM</strain>
    </source>
</reference>
<dbReference type="SUPFAM" id="SSF46458">
    <property type="entry name" value="Globin-like"/>
    <property type="match status" value="1"/>
</dbReference>
<keyword evidence="2" id="KW-0157">Chromophore</keyword>
<keyword evidence="3" id="KW-0089">Bile pigment</keyword>
<dbReference type="Gene3D" id="1.10.490.20">
    <property type="entry name" value="Phycocyanins"/>
    <property type="match status" value="1"/>
</dbReference>
<keyword evidence="5" id="KW-1185">Reference proteome</keyword>
<sequence>MENMYKPVIDSAVKKLYERYPELLERFGEIGMQKCYEDNVHHFNYLNTTAAAGDEKIFVDYALWLNNVLISRGMKSDHLIDNFQCIVEALEESDIEEAGRFQVYLNAGITAIRENDLASQLRSENI</sequence>
<dbReference type="AlphaFoldDB" id="A0A1J6WQN9"/>
<evidence type="ECO:0000313" key="4">
    <source>
        <dbReference type="EMBL" id="OIU70247.1"/>
    </source>
</evidence>
<dbReference type="EMBL" id="MINN01000106">
    <property type="protein sequence ID" value="OIU70247.1"/>
    <property type="molecule type" value="Genomic_DNA"/>
</dbReference>
<name>A0A1J6WQN9_9BACI</name>